<dbReference type="RefSeq" id="WP_349139685.1">
    <property type="nucleotide sequence ID" value="NZ_JBBMFT010000003.1"/>
</dbReference>
<sequence length="527" mass="59463">MRRLWYNGKVVSMDRVMSRYEAVGVEDGRIVFLGDSAQALQQSWEETRDLQGAMVLPGFNDSHMHLLHYAMFRRNVPLFGVKNIDEVVERCQARIAKENPAYLIGMGWNQETMEEGRLLTREDMDRISTDIPVCMLRTCIHIAACNTVMLERIRALKDVDPEVMALVDFEHGILRENAARLYMDVLPQADDAYVRELIQEGQRELNAAGITCIHSDDLMAIAGMDPIHLIDVFRQMEADGALTVRIYEQCLVEPKDFERLKGVRSDPADRTSLFRTGPRKLLQDGSLGAKSAEMIDGYVDEPDNHGIPIYTEEELFQRIQAAHDVHMDVAVHAIGDLALKKVCDAMERAEQANPWPEHRHGIVHAQTTTPALLERMKELGLQAYIQPIFIDADMNIIAERVGEEHAKDCYNWKAMEDLGLRVSGGSDCPVEPFDILDNMRAAITRQNRAGTRTYLPDQALSVEQAVRLFTSDAAWPSRDEGVRGTLEMGMLADLVVLDRDLFAIQPSQFPQVKVLETVLNGTTVYQA</sequence>
<dbReference type="PANTHER" id="PTHR22642">
    <property type="entry name" value="IMIDAZOLONEPROPIONASE"/>
    <property type="match status" value="1"/>
</dbReference>
<feature type="domain" description="Amidohydrolase 3" evidence="1">
    <location>
        <begin position="46"/>
        <end position="525"/>
    </location>
</feature>
<dbReference type="Pfam" id="PF07969">
    <property type="entry name" value="Amidohydro_3"/>
    <property type="match status" value="1"/>
</dbReference>
<dbReference type="SUPFAM" id="SSF51338">
    <property type="entry name" value="Composite domain of metallo-dependent hydrolases"/>
    <property type="match status" value="1"/>
</dbReference>
<dbReference type="CDD" id="cd01300">
    <property type="entry name" value="YtcJ_like"/>
    <property type="match status" value="1"/>
</dbReference>
<keyword evidence="3" id="KW-1185">Reference proteome</keyword>
<dbReference type="Gene3D" id="3.10.310.70">
    <property type="match status" value="1"/>
</dbReference>
<dbReference type="Proteomes" id="UP001440599">
    <property type="component" value="Unassembled WGS sequence"/>
</dbReference>
<dbReference type="InterPro" id="IPR013108">
    <property type="entry name" value="Amidohydro_3"/>
</dbReference>
<dbReference type="Gene3D" id="2.30.40.10">
    <property type="entry name" value="Urease, subunit C, domain 1"/>
    <property type="match status" value="1"/>
</dbReference>
<accession>A0ABV1END0</accession>
<name>A0ABV1END0_9FIRM</name>
<proteinExistence type="predicted"/>
<dbReference type="SUPFAM" id="SSF51556">
    <property type="entry name" value="Metallo-dependent hydrolases"/>
    <property type="match status" value="1"/>
</dbReference>
<gene>
    <name evidence="2" type="ORF">WMO45_06190</name>
</gene>
<dbReference type="EC" id="3.5.-.-" evidence="2"/>
<dbReference type="PANTHER" id="PTHR22642:SF2">
    <property type="entry name" value="PROTEIN LONG AFTER FAR-RED 3"/>
    <property type="match status" value="1"/>
</dbReference>
<dbReference type="GO" id="GO:0016787">
    <property type="term" value="F:hydrolase activity"/>
    <property type="evidence" value="ECO:0007669"/>
    <property type="project" value="UniProtKB-KW"/>
</dbReference>
<protein>
    <submittedName>
        <fullName evidence="2">Amidohydrolase</fullName>
        <ecNumber evidence="2">3.5.-.-</ecNumber>
    </submittedName>
</protein>
<dbReference type="InterPro" id="IPR011059">
    <property type="entry name" value="Metal-dep_hydrolase_composite"/>
</dbReference>
<evidence type="ECO:0000313" key="2">
    <source>
        <dbReference type="EMBL" id="MEQ2456108.1"/>
    </source>
</evidence>
<dbReference type="Gene3D" id="3.20.20.140">
    <property type="entry name" value="Metal-dependent hydrolases"/>
    <property type="match status" value="1"/>
</dbReference>
<keyword evidence="2" id="KW-0378">Hydrolase</keyword>
<evidence type="ECO:0000313" key="3">
    <source>
        <dbReference type="Proteomes" id="UP001440599"/>
    </source>
</evidence>
<reference evidence="2 3" key="1">
    <citation type="submission" date="2024-03" db="EMBL/GenBank/DDBJ databases">
        <title>Human intestinal bacterial collection.</title>
        <authorList>
            <person name="Pauvert C."/>
            <person name="Hitch T.C.A."/>
            <person name="Clavel T."/>
        </authorList>
    </citation>
    <scope>NUCLEOTIDE SEQUENCE [LARGE SCALE GENOMIC DNA]</scope>
    <source>
        <strain evidence="2 3">CLA-AP-H34</strain>
    </source>
</reference>
<organism evidence="2 3">
    <name type="scientific">Flavonifractor hominis</name>
    <dbReference type="NCBI Taxonomy" id="3133178"/>
    <lineage>
        <taxon>Bacteria</taxon>
        <taxon>Bacillati</taxon>
        <taxon>Bacillota</taxon>
        <taxon>Clostridia</taxon>
        <taxon>Eubacteriales</taxon>
        <taxon>Oscillospiraceae</taxon>
        <taxon>Flavonifractor</taxon>
    </lineage>
</organism>
<evidence type="ECO:0000259" key="1">
    <source>
        <dbReference type="Pfam" id="PF07969"/>
    </source>
</evidence>
<dbReference type="EMBL" id="JBBMFT010000003">
    <property type="protein sequence ID" value="MEQ2456108.1"/>
    <property type="molecule type" value="Genomic_DNA"/>
</dbReference>
<dbReference type="InterPro" id="IPR032466">
    <property type="entry name" value="Metal_Hydrolase"/>
</dbReference>
<dbReference type="InterPro" id="IPR033932">
    <property type="entry name" value="YtcJ-like"/>
</dbReference>
<comment type="caution">
    <text evidence="2">The sequence shown here is derived from an EMBL/GenBank/DDBJ whole genome shotgun (WGS) entry which is preliminary data.</text>
</comment>